<dbReference type="AlphaFoldDB" id="A0AAJ1WX44"/>
<dbReference type="RefSeq" id="WP_230366363.1">
    <property type="nucleotide sequence ID" value="NZ_JAJALK010000005.1"/>
</dbReference>
<protein>
    <recommendedName>
        <fullName evidence="2">DUF3291 domain-containing protein</fullName>
    </recommendedName>
</protein>
<evidence type="ECO:0000259" key="2">
    <source>
        <dbReference type="Pfam" id="PF11695"/>
    </source>
</evidence>
<dbReference type="Proteomes" id="UP001223420">
    <property type="component" value="Unassembled WGS sequence"/>
</dbReference>
<dbReference type="EMBL" id="JAUSWL010000004">
    <property type="protein sequence ID" value="MDQ0543840.1"/>
    <property type="molecule type" value="Genomic_DNA"/>
</dbReference>
<evidence type="ECO:0000313" key="3">
    <source>
        <dbReference type="EMBL" id="MDQ0543840.1"/>
    </source>
</evidence>
<dbReference type="Pfam" id="PF11695">
    <property type="entry name" value="DUF3291"/>
    <property type="match status" value="1"/>
</dbReference>
<feature type="domain" description="DUF3291" evidence="2">
    <location>
        <begin position="5"/>
        <end position="141"/>
    </location>
</feature>
<evidence type="ECO:0000256" key="1">
    <source>
        <dbReference type="SAM" id="MobiDB-lite"/>
    </source>
</evidence>
<proteinExistence type="predicted"/>
<gene>
    <name evidence="3" type="ORF">QO001_002769</name>
</gene>
<accession>A0AAJ1WX44</accession>
<name>A0AAJ1WX44_9HYPH</name>
<evidence type="ECO:0000313" key="4">
    <source>
        <dbReference type="Proteomes" id="UP001223420"/>
    </source>
</evidence>
<dbReference type="InterPro" id="IPR021708">
    <property type="entry name" value="DUF3291"/>
</dbReference>
<reference evidence="3" key="1">
    <citation type="submission" date="2023-07" db="EMBL/GenBank/DDBJ databases">
        <title>Genomic Encyclopedia of Type Strains, Phase IV (KMG-IV): sequencing the most valuable type-strain genomes for metagenomic binning, comparative biology and taxonomic classification.</title>
        <authorList>
            <person name="Goeker M."/>
        </authorList>
    </citation>
    <scope>NUCLEOTIDE SEQUENCE</scope>
    <source>
        <strain evidence="3">DSM 19569</strain>
    </source>
</reference>
<organism evidence="3 4">
    <name type="scientific">Methylobacterium brachiatum</name>
    <dbReference type="NCBI Taxonomy" id="269660"/>
    <lineage>
        <taxon>Bacteria</taxon>
        <taxon>Pseudomonadati</taxon>
        <taxon>Pseudomonadota</taxon>
        <taxon>Alphaproteobacteria</taxon>
        <taxon>Hyphomicrobiales</taxon>
        <taxon>Methylobacteriaceae</taxon>
        <taxon>Methylobacterium</taxon>
    </lineage>
</organism>
<comment type="caution">
    <text evidence="3">The sequence shown here is derived from an EMBL/GenBank/DDBJ whole genome shotgun (WGS) entry which is preliminary data.</text>
</comment>
<sequence length="192" mass="21337">MARIALYTFGILKGAYQSEALTEFAGMARMIFPTLGGADGFIAQAGDARPDLLGRAGHGEDFGAWGVYVAPRFFDARWQASGASMVQTLSLWRDCEAARRFAYNGLHRDALKRRSAWFQPPQWPGYVLWWVPEDVVPLGRTASDVWKSWPMRDRRHPVSASRDATMNPVAPSSRSRPRTDGGSPGWYPATST</sequence>
<feature type="region of interest" description="Disordered" evidence="1">
    <location>
        <begin position="157"/>
        <end position="192"/>
    </location>
</feature>